<dbReference type="PANTHER" id="PTHR24128:SF87">
    <property type="entry name" value="ANKYRIN REPEAT FAMILY PROTEIN"/>
    <property type="match status" value="1"/>
</dbReference>
<organism evidence="2 3">
    <name type="scientific">Hevea brasiliensis</name>
    <name type="common">Para rubber tree</name>
    <name type="synonym">Siphonia brasiliensis</name>
    <dbReference type="NCBI Taxonomy" id="3981"/>
    <lineage>
        <taxon>Eukaryota</taxon>
        <taxon>Viridiplantae</taxon>
        <taxon>Streptophyta</taxon>
        <taxon>Embryophyta</taxon>
        <taxon>Tracheophyta</taxon>
        <taxon>Spermatophyta</taxon>
        <taxon>Magnoliopsida</taxon>
        <taxon>eudicotyledons</taxon>
        <taxon>Gunneridae</taxon>
        <taxon>Pentapetalae</taxon>
        <taxon>rosids</taxon>
        <taxon>fabids</taxon>
        <taxon>Malpighiales</taxon>
        <taxon>Euphorbiaceae</taxon>
        <taxon>Crotonoideae</taxon>
        <taxon>Micrandreae</taxon>
        <taxon>Hevea</taxon>
    </lineage>
</organism>
<dbReference type="InterPro" id="IPR002110">
    <property type="entry name" value="Ankyrin_rpt"/>
</dbReference>
<proteinExistence type="predicted"/>
<feature type="repeat" description="ANK" evidence="1">
    <location>
        <begin position="69"/>
        <end position="96"/>
    </location>
</feature>
<dbReference type="PROSITE" id="PS50088">
    <property type="entry name" value="ANK_REPEAT"/>
    <property type="match status" value="1"/>
</dbReference>
<reference evidence="2 3" key="1">
    <citation type="journal article" date="2020" name="Mol. Plant">
        <title>The Chromosome-Based Rubber Tree Genome Provides New Insights into Spurge Genome Evolution and Rubber Biosynthesis.</title>
        <authorList>
            <person name="Liu J."/>
            <person name="Shi C."/>
            <person name="Shi C.C."/>
            <person name="Li W."/>
            <person name="Zhang Q.J."/>
            <person name="Zhang Y."/>
            <person name="Li K."/>
            <person name="Lu H.F."/>
            <person name="Shi C."/>
            <person name="Zhu S.T."/>
            <person name="Xiao Z.Y."/>
            <person name="Nan H."/>
            <person name="Yue Y."/>
            <person name="Zhu X.G."/>
            <person name="Wu Y."/>
            <person name="Hong X.N."/>
            <person name="Fan G.Y."/>
            <person name="Tong Y."/>
            <person name="Zhang D."/>
            <person name="Mao C.L."/>
            <person name="Liu Y.L."/>
            <person name="Hao S.J."/>
            <person name="Liu W.Q."/>
            <person name="Lv M.Q."/>
            <person name="Zhang H.B."/>
            <person name="Liu Y."/>
            <person name="Hu-Tang G.R."/>
            <person name="Wang J.P."/>
            <person name="Wang J.H."/>
            <person name="Sun Y.H."/>
            <person name="Ni S.B."/>
            <person name="Chen W.B."/>
            <person name="Zhang X.C."/>
            <person name="Jiao Y.N."/>
            <person name="Eichler E.E."/>
            <person name="Li G.H."/>
            <person name="Liu X."/>
            <person name="Gao L.Z."/>
        </authorList>
    </citation>
    <scope>NUCLEOTIDE SEQUENCE [LARGE SCALE GENOMIC DNA]</scope>
    <source>
        <strain evidence="3">cv. GT1</strain>
        <tissue evidence="2">Leaf</tissue>
    </source>
</reference>
<keyword evidence="3" id="KW-1185">Reference proteome</keyword>
<dbReference type="PROSITE" id="PS50297">
    <property type="entry name" value="ANK_REP_REGION"/>
    <property type="match status" value="1"/>
</dbReference>
<comment type="caution">
    <text evidence="2">The sequence shown here is derived from an EMBL/GenBank/DDBJ whole genome shotgun (WGS) entry which is preliminary data.</text>
</comment>
<dbReference type="EMBL" id="JAAGAX010000018">
    <property type="protein sequence ID" value="KAF2284997.1"/>
    <property type="molecule type" value="Genomic_DNA"/>
</dbReference>
<evidence type="ECO:0000313" key="2">
    <source>
        <dbReference type="EMBL" id="KAF2284997.1"/>
    </source>
</evidence>
<dbReference type="PANTHER" id="PTHR24128">
    <property type="entry name" value="HOMEOBOX PROTEIN WARIAI"/>
    <property type="match status" value="1"/>
</dbReference>
<evidence type="ECO:0000256" key="1">
    <source>
        <dbReference type="PROSITE-ProRule" id="PRU00023"/>
    </source>
</evidence>
<dbReference type="SMART" id="SM00248">
    <property type="entry name" value="ANK"/>
    <property type="match status" value="3"/>
</dbReference>
<sequence>MDMLMNSSEEGKIDDLYAAIQENPHILDLIEEIPFAETPLHAAASVGHIQHAMEIMRLKPSFARKSNQEGFTPIHFAVQKEHFQLVLWLVDMDNDLVRVKGREGTTPLHFVAKKANLHILDRLQWDCHEQARYWEKRILNWKDVEGNTVLHIATPRNQPQASSFSKQ</sequence>
<evidence type="ECO:0000313" key="3">
    <source>
        <dbReference type="Proteomes" id="UP000467840"/>
    </source>
</evidence>
<dbReference type="SUPFAM" id="SSF48403">
    <property type="entry name" value="Ankyrin repeat"/>
    <property type="match status" value="1"/>
</dbReference>
<protein>
    <submittedName>
        <fullName evidence="2">Uncharacterized protein</fullName>
    </submittedName>
</protein>
<dbReference type="Proteomes" id="UP000467840">
    <property type="component" value="Chromosome 12"/>
</dbReference>
<name>A0A6A6K8A2_HEVBR</name>
<dbReference type="InterPro" id="IPR036770">
    <property type="entry name" value="Ankyrin_rpt-contain_sf"/>
</dbReference>
<dbReference type="Gene3D" id="1.25.40.20">
    <property type="entry name" value="Ankyrin repeat-containing domain"/>
    <property type="match status" value="1"/>
</dbReference>
<dbReference type="Pfam" id="PF12796">
    <property type="entry name" value="Ank_2"/>
    <property type="match status" value="1"/>
</dbReference>
<keyword evidence="1" id="KW-0040">ANK repeat</keyword>
<dbReference type="AlphaFoldDB" id="A0A6A6K8A2"/>
<accession>A0A6A6K8A2</accession>
<gene>
    <name evidence="2" type="ORF">GH714_034219</name>
</gene>